<dbReference type="Pfam" id="PF00557">
    <property type="entry name" value="Peptidase_M24"/>
    <property type="match status" value="1"/>
</dbReference>
<dbReference type="OrthoDB" id="4215474at2759"/>
<feature type="domain" description="Aminopeptidase P N-terminal" evidence="6">
    <location>
        <begin position="66"/>
        <end position="200"/>
    </location>
</feature>
<dbReference type="STRING" id="7244.A0A0Q9WV86"/>
<gene>
    <name evidence="7" type="primary">Dvir\GJ26817</name>
    <name evidence="7" type="ORF">Dvir_GJ26817</name>
</gene>
<dbReference type="GO" id="GO:0005739">
    <property type="term" value="C:mitochondrion"/>
    <property type="evidence" value="ECO:0007669"/>
    <property type="project" value="TreeGrafter"/>
</dbReference>
<dbReference type="Gene3D" id="3.90.230.10">
    <property type="entry name" value="Creatinase/methionine aminopeptidase superfamily"/>
    <property type="match status" value="1"/>
</dbReference>
<comment type="cofactor">
    <cofactor evidence="1">
        <name>Mn(2+)</name>
        <dbReference type="ChEBI" id="CHEBI:29035"/>
    </cofactor>
</comment>
<dbReference type="InterPro" id="IPR029149">
    <property type="entry name" value="Creatin/AminoP/Spt16_N"/>
</dbReference>
<dbReference type="PANTHER" id="PTHR43226">
    <property type="entry name" value="XAA-PRO AMINOPEPTIDASE 3"/>
    <property type="match status" value="1"/>
</dbReference>
<evidence type="ECO:0000313" key="8">
    <source>
        <dbReference type="Proteomes" id="UP000008792"/>
    </source>
</evidence>
<proteinExistence type="inferred from homology"/>
<dbReference type="InterPro" id="IPR036005">
    <property type="entry name" value="Creatinase/aminopeptidase-like"/>
</dbReference>
<dbReference type="PANTHER" id="PTHR43226:SF4">
    <property type="entry name" value="XAA-PRO AMINOPEPTIDASE 3"/>
    <property type="match status" value="1"/>
</dbReference>
<dbReference type="AlphaFoldDB" id="A0A0Q9WV86"/>
<keyword evidence="4" id="KW-0378">Hydrolase</keyword>
<evidence type="ECO:0000256" key="3">
    <source>
        <dbReference type="ARBA" id="ARBA00022723"/>
    </source>
</evidence>
<keyword evidence="3" id="KW-0479">Metal-binding</keyword>
<keyword evidence="8" id="KW-1185">Reference proteome</keyword>
<evidence type="ECO:0000256" key="2">
    <source>
        <dbReference type="ARBA" id="ARBA00008766"/>
    </source>
</evidence>
<dbReference type="FunCoup" id="A0A0Q9WV86">
    <property type="interactions" value="1"/>
</dbReference>
<dbReference type="Proteomes" id="UP000008792">
    <property type="component" value="Unassembled WGS sequence"/>
</dbReference>
<dbReference type="GO" id="GO:0030145">
    <property type="term" value="F:manganese ion binding"/>
    <property type="evidence" value="ECO:0007669"/>
    <property type="project" value="InterPro"/>
</dbReference>
<comment type="similarity">
    <text evidence="2">Belongs to the peptidase M24B family.</text>
</comment>
<keyword evidence="5" id="KW-0464">Manganese</keyword>
<reference evidence="7 8" key="1">
    <citation type="journal article" date="2007" name="Nature">
        <title>Evolution of genes and genomes on the Drosophila phylogeny.</title>
        <authorList>
            <consortium name="Drosophila 12 Genomes Consortium"/>
            <person name="Clark A.G."/>
            <person name="Eisen M.B."/>
            <person name="Smith D.R."/>
            <person name="Bergman C.M."/>
            <person name="Oliver B."/>
            <person name="Markow T.A."/>
            <person name="Kaufman T.C."/>
            <person name="Kellis M."/>
            <person name="Gelbart W."/>
            <person name="Iyer V.N."/>
            <person name="Pollard D.A."/>
            <person name="Sackton T.B."/>
            <person name="Larracuente A.M."/>
            <person name="Singh N.D."/>
            <person name="Abad J.P."/>
            <person name="Abt D.N."/>
            <person name="Adryan B."/>
            <person name="Aguade M."/>
            <person name="Akashi H."/>
            <person name="Anderson W.W."/>
            <person name="Aquadro C.F."/>
            <person name="Ardell D.H."/>
            <person name="Arguello R."/>
            <person name="Artieri C.G."/>
            <person name="Barbash D.A."/>
            <person name="Barker D."/>
            <person name="Barsanti P."/>
            <person name="Batterham P."/>
            <person name="Batzoglou S."/>
            <person name="Begun D."/>
            <person name="Bhutkar A."/>
            <person name="Blanco E."/>
            <person name="Bosak S.A."/>
            <person name="Bradley R.K."/>
            <person name="Brand A.D."/>
            <person name="Brent M.R."/>
            <person name="Brooks A.N."/>
            <person name="Brown R.H."/>
            <person name="Butlin R.K."/>
            <person name="Caggese C."/>
            <person name="Calvi B.R."/>
            <person name="Bernardo de Carvalho A."/>
            <person name="Caspi A."/>
            <person name="Castrezana S."/>
            <person name="Celniker S.E."/>
            <person name="Chang J.L."/>
            <person name="Chapple C."/>
            <person name="Chatterji S."/>
            <person name="Chinwalla A."/>
            <person name="Civetta A."/>
            <person name="Clifton S.W."/>
            <person name="Comeron J.M."/>
            <person name="Costello J.C."/>
            <person name="Coyne J.A."/>
            <person name="Daub J."/>
            <person name="David R.G."/>
            <person name="Delcher A.L."/>
            <person name="Delehaunty K."/>
            <person name="Do C.B."/>
            <person name="Ebling H."/>
            <person name="Edwards K."/>
            <person name="Eickbush T."/>
            <person name="Evans J.D."/>
            <person name="Filipski A."/>
            <person name="Findeiss S."/>
            <person name="Freyhult E."/>
            <person name="Fulton L."/>
            <person name="Fulton R."/>
            <person name="Garcia A.C."/>
            <person name="Gardiner A."/>
            <person name="Garfield D.A."/>
            <person name="Garvin B.E."/>
            <person name="Gibson G."/>
            <person name="Gilbert D."/>
            <person name="Gnerre S."/>
            <person name="Godfrey J."/>
            <person name="Good R."/>
            <person name="Gotea V."/>
            <person name="Gravely B."/>
            <person name="Greenberg A.J."/>
            <person name="Griffiths-Jones S."/>
            <person name="Gross S."/>
            <person name="Guigo R."/>
            <person name="Gustafson E.A."/>
            <person name="Haerty W."/>
            <person name="Hahn M.W."/>
            <person name="Halligan D.L."/>
            <person name="Halpern A.L."/>
            <person name="Halter G.M."/>
            <person name="Han M.V."/>
            <person name="Heger A."/>
            <person name="Hillier L."/>
            <person name="Hinrichs A.S."/>
            <person name="Holmes I."/>
            <person name="Hoskins R.A."/>
            <person name="Hubisz M.J."/>
            <person name="Hultmark D."/>
            <person name="Huntley M.A."/>
            <person name="Jaffe D.B."/>
            <person name="Jagadeeshan S."/>
            <person name="Jeck W.R."/>
            <person name="Johnson J."/>
            <person name="Jones C.D."/>
            <person name="Jordan W.C."/>
            <person name="Karpen G.H."/>
            <person name="Kataoka E."/>
            <person name="Keightley P.D."/>
            <person name="Kheradpour P."/>
            <person name="Kirkness E.F."/>
            <person name="Koerich L.B."/>
            <person name="Kristiansen K."/>
            <person name="Kudrna D."/>
            <person name="Kulathinal R.J."/>
            <person name="Kumar S."/>
            <person name="Kwok R."/>
            <person name="Lander E."/>
            <person name="Langley C.H."/>
            <person name="Lapoint R."/>
            <person name="Lazzaro B.P."/>
            <person name="Lee S.J."/>
            <person name="Levesque L."/>
            <person name="Li R."/>
            <person name="Lin C.F."/>
            <person name="Lin M.F."/>
            <person name="Lindblad-Toh K."/>
            <person name="Llopart A."/>
            <person name="Long M."/>
            <person name="Low L."/>
            <person name="Lozovsky E."/>
            <person name="Lu J."/>
            <person name="Luo M."/>
            <person name="Machado C.A."/>
            <person name="Makalowski W."/>
            <person name="Marzo M."/>
            <person name="Matsuda M."/>
            <person name="Matzkin L."/>
            <person name="McAllister B."/>
            <person name="McBride C.S."/>
            <person name="McKernan B."/>
            <person name="McKernan K."/>
            <person name="Mendez-Lago M."/>
            <person name="Minx P."/>
            <person name="Mollenhauer M.U."/>
            <person name="Montooth K."/>
            <person name="Mount S.M."/>
            <person name="Mu X."/>
            <person name="Myers E."/>
            <person name="Negre B."/>
            <person name="Newfeld S."/>
            <person name="Nielsen R."/>
            <person name="Noor M.A."/>
            <person name="O'Grady P."/>
            <person name="Pachter L."/>
            <person name="Papaceit M."/>
            <person name="Parisi M.J."/>
            <person name="Parisi M."/>
            <person name="Parts L."/>
            <person name="Pedersen J.S."/>
            <person name="Pesole G."/>
            <person name="Phillippy A.M."/>
            <person name="Ponting C.P."/>
            <person name="Pop M."/>
            <person name="Porcelli D."/>
            <person name="Powell J.R."/>
            <person name="Prohaska S."/>
            <person name="Pruitt K."/>
            <person name="Puig M."/>
            <person name="Quesneville H."/>
            <person name="Ram K.R."/>
            <person name="Rand D."/>
            <person name="Rasmussen M.D."/>
            <person name="Reed L.K."/>
            <person name="Reenan R."/>
            <person name="Reily A."/>
            <person name="Remington K.A."/>
            <person name="Rieger T.T."/>
            <person name="Ritchie M.G."/>
            <person name="Robin C."/>
            <person name="Rogers Y.H."/>
            <person name="Rohde C."/>
            <person name="Rozas J."/>
            <person name="Rubenfield M.J."/>
            <person name="Ruiz A."/>
            <person name="Russo S."/>
            <person name="Salzberg S.L."/>
            <person name="Sanchez-Gracia A."/>
            <person name="Saranga D.J."/>
            <person name="Sato H."/>
            <person name="Schaeffer S.W."/>
            <person name="Schatz M.C."/>
            <person name="Schlenke T."/>
            <person name="Schwartz R."/>
            <person name="Segarra C."/>
            <person name="Singh R.S."/>
            <person name="Sirot L."/>
            <person name="Sirota M."/>
            <person name="Sisneros N.B."/>
            <person name="Smith C.D."/>
            <person name="Smith T.F."/>
            <person name="Spieth J."/>
            <person name="Stage D.E."/>
            <person name="Stark A."/>
            <person name="Stephan W."/>
            <person name="Strausberg R.L."/>
            <person name="Strempel S."/>
            <person name="Sturgill D."/>
            <person name="Sutton G."/>
            <person name="Sutton G.G."/>
            <person name="Tao W."/>
            <person name="Teichmann S."/>
            <person name="Tobari Y.N."/>
            <person name="Tomimura Y."/>
            <person name="Tsolas J.M."/>
            <person name="Valente V.L."/>
            <person name="Venter E."/>
            <person name="Venter J.C."/>
            <person name="Vicario S."/>
            <person name="Vieira F.G."/>
            <person name="Vilella A.J."/>
            <person name="Villasante A."/>
            <person name="Walenz B."/>
            <person name="Wang J."/>
            <person name="Wasserman M."/>
            <person name="Watts T."/>
            <person name="Wilson D."/>
            <person name="Wilson R.K."/>
            <person name="Wing R.A."/>
            <person name="Wolfner M.F."/>
            <person name="Wong A."/>
            <person name="Wong G.K."/>
            <person name="Wu C.I."/>
            <person name="Wu G."/>
            <person name="Yamamoto D."/>
            <person name="Yang H.P."/>
            <person name="Yang S.P."/>
            <person name="Yorke J.A."/>
            <person name="Yoshida K."/>
            <person name="Zdobnov E."/>
            <person name="Zhang P."/>
            <person name="Zhang Y."/>
            <person name="Zimin A.V."/>
            <person name="Baldwin J."/>
            <person name="Abdouelleil A."/>
            <person name="Abdulkadir J."/>
            <person name="Abebe A."/>
            <person name="Abera B."/>
            <person name="Abreu J."/>
            <person name="Acer S.C."/>
            <person name="Aftuck L."/>
            <person name="Alexander A."/>
            <person name="An P."/>
            <person name="Anderson E."/>
            <person name="Anderson S."/>
            <person name="Arachi H."/>
            <person name="Azer M."/>
            <person name="Bachantsang P."/>
            <person name="Barry A."/>
            <person name="Bayul T."/>
            <person name="Berlin A."/>
            <person name="Bessette D."/>
            <person name="Bloom T."/>
            <person name="Blye J."/>
            <person name="Boguslavskiy L."/>
            <person name="Bonnet C."/>
            <person name="Boukhgalter B."/>
            <person name="Bourzgui I."/>
            <person name="Brown A."/>
            <person name="Cahill P."/>
            <person name="Channer S."/>
            <person name="Cheshatsang Y."/>
            <person name="Chuda L."/>
            <person name="Citroen M."/>
            <person name="Collymore A."/>
            <person name="Cooke P."/>
            <person name="Costello M."/>
            <person name="D'Aco K."/>
            <person name="Daza R."/>
            <person name="De Haan G."/>
            <person name="DeGray S."/>
            <person name="DeMaso C."/>
            <person name="Dhargay N."/>
            <person name="Dooley K."/>
            <person name="Dooley E."/>
            <person name="Doricent M."/>
            <person name="Dorje P."/>
            <person name="Dorjee K."/>
            <person name="Dupes A."/>
            <person name="Elong R."/>
            <person name="Falk J."/>
            <person name="Farina A."/>
            <person name="Faro S."/>
            <person name="Ferguson D."/>
            <person name="Fisher S."/>
            <person name="Foley C.D."/>
            <person name="Franke A."/>
            <person name="Friedrich D."/>
            <person name="Gadbois L."/>
            <person name="Gearin G."/>
            <person name="Gearin C.R."/>
            <person name="Giannoukos G."/>
            <person name="Goode T."/>
            <person name="Graham J."/>
            <person name="Grandbois E."/>
            <person name="Grewal S."/>
            <person name="Gyaltsen K."/>
            <person name="Hafez N."/>
            <person name="Hagos B."/>
            <person name="Hall J."/>
            <person name="Henson C."/>
            <person name="Hollinger A."/>
            <person name="Honan T."/>
            <person name="Huard M.D."/>
            <person name="Hughes L."/>
            <person name="Hurhula B."/>
            <person name="Husby M.E."/>
            <person name="Kamat A."/>
            <person name="Kanga B."/>
            <person name="Kashin S."/>
            <person name="Khazanovich D."/>
            <person name="Kisner P."/>
            <person name="Lance K."/>
            <person name="Lara M."/>
            <person name="Lee W."/>
            <person name="Lennon N."/>
            <person name="Letendre F."/>
            <person name="LeVine R."/>
            <person name="Lipovsky A."/>
            <person name="Liu X."/>
            <person name="Liu J."/>
            <person name="Liu S."/>
            <person name="Lokyitsang T."/>
            <person name="Lokyitsang Y."/>
            <person name="Lubonja R."/>
            <person name="Lui A."/>
            <person name="MacDonald P."/>
            <person name="Magnisalis V."/>
            <person name="Maru K."/>
            <person name="Matthews C."/>
            <person name="McCusker W."/>
            <person name="McDonough S."/>
            <person name="Mehta T."/>
            <person name="Meldrim J."/>
            <person name="Meneus L."/>
            <person name="Mihai O."/>
            <person name="Mihalev A."/>
            <person name="Mihova T."/>
            <person name="Mittelman R."/>
            <person name="Mlenga V."/>
            <person name="Montmayeur A."/>
            <person name="Mulrain L."/>
            <person name="Navidi A."/>
            <person name="Naylor J."/>
            <person name="Negash T."/>
            <person name="Nguyen T."/>
            <person name="Nguyen N."/>
            <person name="Nicol R."/>
            <person name="Norbu C."/>
            <person name="Norbu N."/>
            <person name="Novod N."/>
            <person name="O'Neill B."/>
            <person name="Osman S."/>
            <person name="Markiewicz E."/>
            <person name="Oyono O.L."/>
            <person name="Patti C."/>
            <person name="Phunkhang P."/>
            <person name="Pierre F."/>
            <person name="Priest M."/>
            <person name="Raghuraman S."/>
            <person name="Rege F."/>
            <person name="Reyes R."/>
            <person name="Rise C."/>
            <person name="Rogov P."/>
            <person name="Ross K."/>
            <person name="Ryan E."/>
            <person name="Settipalli S."/>
            <person name="Shea T."/>
            <person name="Sherpa N."/>
            <person name="Shi L."/>
            <person name="Shih D."/>
            <person name="Sparrow T."/>
            <person name="Spaulding J."/>
            <person name="Stalker J."/>
            <person name="Stange-Thomann N."/>
            <person name="Stavropoulos S."/>
            <person name="Stone C."/>
            <person name="Strader C."/>
            <person name="Tesfaye S."/>
            <person name="Thomson T."/>
            <person name="Thoulutsang Y."/>
            <person name="Thoulutsang D."/>
            <person name="Topham K."/>
            <person name="Topping I."/>
            <person name="Tsamla T."/>
            <person name="Vassiliev H."/>
            <person name="Vo A."/>
            <person name="Wangchuk T."/>
            <person name="Wangdi T."/>
            <person name="Weiand M."/>
            <person name="Wilkinson J."/>
            <person name="Wilson A."/>
            <person name="Yadav S."/>
            <person name="Young G."/>
            <person name="Yu Q."/>
            <person name="Zembek L."/>
            <person name="Zhong D."/>
            <person name="Zimmer A."/>
            <person name="Zwirko Z."/>
            <person name="Jaffe D.B."/>
            <person name="Alvarez P."/>
            <person name="Brockman W."/>
            <person name="Butler J."/>
            <person name="Chin C."/>
            <person name="Gnerre S."/>
            <person name="Grabherr M."/>
            <person name="Kleber M."/>
            <person name="Mauceli E."/>
            <person name="MacCallum I."/>
        </authorList>
    </citation>
    <scope>NUCLEOTIDE SEQUENCE [LARGE SCALE GENOMIC DNA]</scope>
    <source>
        <strain evidence="8">Tucson 15010-1051.87</strain>
    </source>
</reference>
<dbReference type="Gene3D" id="3.40.350.10">
    <property type="entry name" value="Creatinase/prolidase N-terminal domain"/>
    <property type="match status" value="1"/>
</dbReference>
<dbReference type="SUPFAM" id="SSF55920">
    <property type="entry name" value="Creatinase/aminopeptidase"/>
    <property type="match status" value="1"/>
</dbReference>
<dbReference type="GO" id="GO:0070006">
    <property type="term" value="F:metalloaminopeptidase activity"/>
    <property type="evidence" value="ECO:0007669"/>
    <property type="project" value="InterPro"/>
</dbReference>
<dbReference type="InParanoid" id="A0A0Q9WV86"/>
<dbReference type="InterPro" id="IPR007865">
    <property type="entry name" value="Aminopep_P_N"/>
</dbReference>
<dbReference type="EMBL" id="CH940647">
    <property type="protein sequence ID" value="KRF84683.1"/>
    <property type="molecule type" value="Genomic_DNA"/>
</dbReference>
<evidence type="ECO:0000313" key="7">
    <source>
        <dbReference type="EMBL" id="KRF84683.1"/>
    </source>
</evidence>
<accession>A0A0Q9WV86</accession>
<organism evidence="7 8">
    <name type="scientific">Drosophila virilis</name>
    <name type="common">Fruit fly</name>
    <dbReference type="NCBI Taxonomy" id="7244"/>
    <lineage>
        <taxon>Eukaryota</taxon>
        <taxon>Metazoa</taxon>
        <taxon>Ecdysozoa</taxon>
        <taxon>Arthropoda</taxon>
        <taxon>Hexapoda</taxon>
        <taxon>Insecta</taxon>
        <taxon>Pterygota</taxon>
        <taxon>Neoptera</taxon>
        <taxon>Endopterygota</taxon>
        <taxon>Diptera</taxon>
        <taxon>Brachycera</taxon>
        <taxon>Muscomorpha</taxon>
        <taxon>Ephydroidea</taxon>
        <taxon>Drosophilidae</taxon>
        <taxon>Drosophila</taxon>
    </lineage>
</organism>
<dbReference type="SUPFAM" id="SSF53092">
    <property type="entry name" value="Creatinase/prolidase N-terminal domain"/>
    <property type="match status" value="1"/>
</dbReference>
<name>A0A0Q9WV86_DROVI</name>
<evidence type="ECO:0000256" key="1">
    <source>
        <dbReference type="ARBA" id="ARBA00001936"/>
    </source>
</evidence>
<evidence type="ECO:0000256" key="5">
    <source>
        <dbReference type="ARBA" id="ARBA00023211"/>
    </source>
</evidence>
<dbReference type="SMART" id="SM01011">
    <property type="entry name" value="AMP_N"/>
    <property type="match status" value="1"/>
</dbReference>
<protein>
    <recommendedName>
        <fullName evidence="6">Aminopeptidase P N-terminal domain-containing protein</fullName>
    </recommendedName>
</protein>
<evidence type="ECO:0000256" key="4">
    <source>
        <dbReference type="ARBA" id="ARBA00022801"/>
    </source>
</evidence>
<dbReference type="InterPro" id="IPR052433">
    <property type="entry name" value="X-Pro_dipept-like"/>
</dbReference>
<evidence type="ECO:0000259" key="6">
    <source>
        <dbReference type="SMART" id="SM01011"/>
    </source>
</evidence>
<dbReference type="InterPro" id="IPR000994">
    <property type="entry name" value="Pept_M24"/>
</dbReference>
<sequence length="489" mass="56139">MLLPQSQICNDNVSGILQPAPPTIDASDFVREMQALPLPVLRQQQVATKWTTGDYLMGDPQRVEVMVPKEINLHRWRVMDRLDHNKDRRRGNTHAVIVAGAQAIPGYPFRQSAEFLYVCDCLLPGVVLLLMRNRQLELRTILFQPLEKEEMDPALAKLACQRFNVDEVLSMLSLRKTLYQRLQHVTAKLWYTPDNSPVSQAIKDVADELKLPIDCPRHLMQHVRSFKTKRELVAIRRANSIAAQSLQELMAEHDAQHDDRQLGLMFAHKCRERHAHLPLPYEPRLAPGIGNVWLMDASCQYAGYYGGLARYWSVCGRFKPPQKMLYNMLVEMRSKLCFLIRTSNSVVRTPRELHAAYLILLAEQLQELRVLPTNLIRQSDMLKAVARFNCFSTLVRHVGLDYGESSDQLLNYHLMPGNVISMQLSIYIPNDCLQAYPEFRGVLSILNDCIHITDSRELELLTGDCVSKSRDVEELRCSRKRPFPKSMVN</sequence>
<dbReference type="Pfam" id="PF05195">
    <property type="entry name" value="AMP_N"/>
    <property type="match status" value="1"/>
</dbReference>